<dbReference type="Proteomes" id="UP000241618">
    <property type="component" value="Unassembled WGS sequence"/>
</dbReference>
<evidence type="ECO:0000256" key="4">
    <source>
        <dbReference type="ARBA" id="ARBA00023136"/>
    </source>
</evidence>
<accession>A0A2T3JQ19</accession>
<feature type="transmembrane region" description="Helical" evidence="5">
    <location>
        <begin position="228"/>
        <end position="249"/>
    </location>
</feature>
<dbReference type="InterPro" id="IPR004710">
    <property type="entry name" value="Bilac:Na_transpt"/>
</dbReference>
<dbReference type="RefSeq" id="WP_107190100.1">
    <property type="nucleotide sequence ID" value="NZ_PYMN01000011.1"/>
</dbReference>
<organism evidence="7 9">
    <name type="scientific">Photobacterium phosphoreum</name>
    <dbReference type="NCBI Taxonomy" id="659"/>
    <lineage>
        <taxon>Bacteria</taxon>
        <taxon>Pseudomonadati</taxon>
        <taxon>Pseudomonadota</taxon>
        <taxon>Gammaproteobacteria</taxon>
        <taxon>Vibrionales</taxon>
        <taxon>Vibrionaceae</taxon>
        <taxon>Photobacterium</taxon>
    </lineage>
</organism>
<feature type="transmembrane region" description="Helical" evidence="5">
    <location>
        <begin position="71"/>
        <end position="90"/>
    </location>
</feature>
<evidence type="ECO:0000313" key="7">
    <source>
        <dbReference type="EMBL" id="PSU51152.1"/>
    </source>
</evidence>
<feature type="transmembrane region" description="Helical" evidence="5">
    <location>
        <begin position="102"/>
        <end position="121"/>
    </location>
</feature>
<evidence type="ECO:0000256" key="2">
    <source>
        <dbReference type="ARBA" id="ARBA00022692"/>
    </source>
</evidence>
<gene>
    <name evidence="7" type="ORF">C9J18_13245</name>
    <name evidence="6" type="ORF">CTM96_12085</name>
</gene>
<feature type="transmembrane region" description="Helical" evidence="5">
    <location>
        <begin position="196"/>
        <end position="216"/>
    </location>
</feature>
<name>A0A2T3JQ19_PHOPO</name>
<keyword evidence="2 5" id="KW-0812">Transmembrane</keyword>
<dbReference type="Proteomes" id="UP000241405">
    <property type="component" value="Unassembled WGS sequence"/>
</dbReference>
<dbReference type="InterPro" id="IPR038770">
    <property type="entry name" value="Na+/solute_symporter_sf"/>
</dbReference>
<feature type="transmembrane region" description="Helical" evidence="5">
    <location>
        <begin position="255"/>
        <end position="275"/>
    </location>
</feature>
<keyword evidence="4 5" id="KW-0472">Membrane</keyword>
<proteinExistence type="predicted"/>
<evidence type="ECO:0000256" key="3">
    <source>
        <dbReference type="ARBA" id="ARBA00022989"/>
    </source>
</evidence>
<evidence type="ECO:0000313" key="9">
    <source>
        <dbReference type="Proteomes" id="UP000241618"/>
    </source>
</evidence>
<dbReference type="EMBL" id="PYMO01000011">
    <property type="protein sequence ID" value="PSU24674.1"/>
    <property type="molecule type" value="Genomic_DNA"/>
</dbReference>
<dbReference type="PANTHER" id="PTHR10361:SF28">
    <property type="entry name" value="P3 PROTEIN-RELATED"/>
    <property type="match status" value="1"/>
</dbReference>
<feature type="transmembrane region" description="Helical" evidence="5">
    <location>
        <begin position="37"/>
        <end position="59"/>
    </location>
</feature>
<feature type="transmembrane region" description="Helical" evidence="5">
    <location>
        <begin position="6"/>
        <end position="25"/>
    </location>
</feature>
<dbReference type="Gene3D" id="1.20.1530.20">
    <property type="match status" value="1"/>
</dbReference>
<evidence type="ECO:0000313" key="8">
    <source>
        <dbReference type="Proteomes" id="UP000241405"/>
    </source>
</evidence>
<dbReference type="AlphaFoldDB" id="A0A2T3JQ19"/>
<evidence type="ECO:0000313" key="6">
    <source>
        <dbReference type="EMBL" id="PSU24674.1"/>
    </source>
</evidence>
<dbReference type="EMBL" id="PYMP01000012">
    <property type="protein sequence ID" value="PSU51152.1"/>
    <property type="molecule type" value="Genomic_DNA"/>
</dbReference>
<keyword evidence="3 5" id="KW-1133">Transmembrane helix</keyword>
<dbReference type="Pfam" id="PF01758">
    <property type="entry name" value="SBF"/>
    <property type="match status" value="1"/>
</dbReference>
<reference evidence="8 9" key="1">
    <citation type="submission" date="2018-03" db="EMBL/GenBank/DDBJ databases">
        <title>Whole genome sequencing of Histamine producing bacteria.</title>
        <authorList>
            <person name="Butler K."/>
        </authorList>
    </citation>
    <scope>NUCLEOTIDE SEQUENCE [LARGE SCALE GENOMIC DNA]</scope>
    <source>
        <strain evidence="7 9">FS-6.1</strain>
        <strain evidence="6 8">FS-6.2</strain>
    </source>
</reference>
<dbReference type="PANTHER" id="PTHR10361">
    <property type="entry name" value="SODIUM-BILE ACID COTRANSPORTER"/>
    <property type="match status" value="1"/>
</dbReference>
<protein>
    <submittedName>
        <fullName evidence="7">Na(+)-dependent transporter</fullName>
    </submittedName>
</protein>
<comment type="caution">
    <text evidence="7">The sequence shown here is derived from an EMBL/GenBank/DDBJ whole genome shotgun (WGS) entry which is preliminary data.</text>
</comment>
<feature type="transmembrane region" description="Helical" evidence="5">
    <location>
        <begin position="171"/>
        <end position="190"/>
    </location>
</feature>
<keyword evidence="8" id="KW-1185">Reference proteome</keyword>
<sequence length="284" mass="30610">MSQAMLTIILPLALAWMMYCVGLTLKLDDFKRVSSFPLKITTGLITQLIGLPIIAYGFIHYLGLPEPITVGLWLLALAPGGASSNTITYLSGGDTALSISMTALSSLIIPFSLPLMLPLVLTDAHLVMPIKIAILQLVVVTILPTAIGMVMRAYISTKWFKNFINVSGKSALWTLFFTLFVTLLANLSVFEQLFSIASIAVLTLCLCGGLLGAIVAKAIGGDNILMKTFSIEVGIQNAGTAIFVAVVQLQQPDLAVTPLLYGILMNIPALILIHWHRVNKNIMI</sequence>
<dbReference type="InterPro" id="IPR002657">
    <property type="entry name" value="BilAc:Na_symport/Acr3"/>
</dbReference>
<dbReference type="GO" id="GO:0016020">
    <property type="term" value="C:membrane"/>
    <property type="evidence" value="ECO:0007669"/>
    <property type="project" value="UniProtKB-SubCell"/>
</dbReference>
<feature type="transmembrane region" description="Helical" evidence="5">
    <location>
        <begin position="133"/>
        <end position="151"/>
    </location>
</feature>
<evidence type="ECO:0000256" key="1">
    <source>
        <dbReference type="ARBA" id="ARBA00004141"/>
    </source>
</evidence>
<comment type="subcellular location">
    <subcellularLocation>
        <location evidence="1">Membrane</location>
        <topology evidence="1">Multi-pass membrane protein</topology>
    </subcellularLocation>
</comment>
<evidence type="ECO:0000256" key="5">
    <source>
        <dbReference type="SAM" id="Phobius"/>
    </source>
</evidence>